<organism evidence="1 2">
    <name type="scientific">Massilia violaceinigra</name>
    <dbReference type="NCBI Taxonomy" id="2045208"/>
    <lineage>
        <taxon>Bacteria</taxon>
        <taxon>Pseudomonadati</taxon>
        <taxon>Pseudomonadota</taxon>
        <taxon>Betaproteobacteria</taxon>
        <taxon>Burkholderiales</taxon>
        <taxon>Oxalobacteraceae</taxon>
        <taxon>Telluria group</taxon>
        <taxon>Massilia</taxon>
    </lineage>
</organism>
<sequence>MRFLGQFHDNETGLNYNRFRYYDADCGRYVCLDPIGFAGGINSYQGTSNYR</sequence>
<gene>
    <name evidence="1" type="ORF">INH39_03900</name>
</gene>
<protein>
    <recommendedName>
        <fullName evidence="3">RHS repeat-associated core domain-containing protein</fullName>
    </recommendedName>
</protein>
<dbReference type="PANTHER" id="PTHR32305:SF15">
    <property type="entry name" value="PROTEIN RHSA-RELATED"/>
    <property type="match status" value="1"/>
</dbReference>
<proteinExistence type="predicted"/>
<keyword evidence="2" id="KW-1185">Reference proteome</keyword>
<dbReference type="NCBIfam" id="TIGR03696">
    <property type="entry name" value="Rhs_assc_core"/>
    <property type="match status" value="1"/>
</dbReference>
<name>A0ABY4AEJ2_9BURK</name>
<dbReference type="PRINTS" id="PR00394">
    <property type="entry name" value="RHSPROTEIN"/>
</dbReference>
<accession>A0ABY4AEJ2</accession>
<dbReference type="Gene3D" id="2.180.10.10">
    <property type="entry name" value="RHS repeat-associated core"/>
    <property type="match status" value="1"/>
</dbReference>
<evidence type="ECO:0000313" key="2">
    <source>
        <dbReference type="Proteomes" id="UP000831532"/>
    </source>
</evidence>
<dbReference type="PANTHER" id="PTHR32305">
    <property type="match status" value="1"/>
</dbReference>
<dbReference type="RefSeq" id="WP_370663048.1">
    <property type="nucleotide sequence ID" value="NZ_CP063361.1"/>
</dbReference>
<dbReference type="EMBL" id="CP063361">
    <property type="protein sequence ID" value="UOD33213.1"/>
    <property type="molecule type" value="Genomic_DNA"/>
</dbReference>
<evidence type="ECO:0008006" key="3">
    <source>
        <dbReference type="Google" id="ProtNLM"/>
    </source>
</evidence>
<dbReference type="Proteomes" id="UP000831532">
    <property type="component" value="Chromosome"/>
</dbReference>
<evidence type="ECO:0000313" key="1">
    <source>
        <dbReference type="EMBL" id="UOD33213.1"/>
    </source>
</evidence>
<dbReference type="InterPro" id="IPR050708">
    <property type="entry name" value="T6SS_VgrG/RHS"/>
</dbReference>
<dbReference type="InterPro" id="IPR022385">
    <property type="entry name" value="Rhs_assc_core"/>
</dbReference>
<reference evidence="1 2" key="1">
    <citation type="submission" date="2020-10" db="EMBL/GenBank/DDBJ databases">
        <title>Genome analysis of Massilia species.</title>
        <authorList>
            <person name="Jung D.-H."/>
        </authorList>
    </citation>
    <scope>NUCLEOTIDE SEQUENCE [LARGE SCALE GENOMIC DNA]</scope>
    <source>
        <strain evidence="2">sipir</strain>
    </source>
</reference>